<evidence type="ECO:0000313" key="2">
    <source>
        <dbReference type="Proteomes" id="UP000184428"/>
    </source>
</evidence>
<gene>
    <name evidence="1" type="ORF">SAMN05660350_00433</name>
</gene>
<dbReference type="EMBL" id="FRDM01000001">
    <property type="protein sequence ID" value="SHN52847.1"/>
    <property type="molecule type" value="Genomic_DNA"/>
</dbReference>
<dbReference type="AlphaFoldDB" id="A0A1M7S2K6"/>
<protein>
    <submittedName>
        <fullName evidence="1">Uncharacterized protein</fullName>
    </submittedName>
</protein>
<accession>A0A1M7S2K6</accession>
<name>A0A1M7S2K6_9ACTN</name>
<sequence length="80" mass="8886">MSAIQQRHLLEVLQRQIDKVPEVERVANYSQQLKDHLSTVLAMERDHRTKGGNIVVNVTGQVELLARSLADGPWTPGGGE</sequence>
<evidence type="ECO:0000313" key="1">
    <source>
        <dbReference type="EMBL" id="SHN52847.1"/>
    </source>
</evidence>
<dbReference type="RefSeq" id="WP_141242863.1">
    <property type="nucleotide sequence ID" value="NZ_FRDM01000001.1"/>
</dbReference>
<reference evidence="1 2" key="1">
    <citation type="submission" date="2016-12" db="EMBL/GenBank/DDBJ databases">
        <authorList>
            <person name="Song W.-J."/>
            <person name="Kurnit D.M."/>
        </authorList>
    </citation>
    <scope>NUCLEOTIDE SEQUENCE [LARGE SCALE GENOMIC DNA]</scope>
    <source>
        <strain evidence="1 2">DSM 43162</strain>
    </source>
</reference>
<proteinExistence type="predicted"/>
<dbReference type="Proteomes" id="UP000184428">
    <property type="component" value="Unassembled WGS sequence"/>
</dbReference>
<organism evidence="1 2">
    <name type="scientific">Geodermatophilus obscurus</name>
    <dbReference type="NCBI Taxonomy" id="1861"/>
    <lineage>
        <taxon>Bacteria</taxon>
        <taxon>Bacillati</taxon>
        <taxon>Actinomycetota</taxon>
        <taxon>Actinomycetes</taxon>
        <taxon>Geodermatophilales</taxon>
        <taxon>Geodermatophilaceae</taxon>
        <taxon>Geodermatophilus</taxon>
    </lineage>
</organism>